<dbReference type="GO" id="GO:0000981">
    <property type="term" value="F:DNA-binding transcription factor activity, RNA polymerase II-specific"/>
    <property type="evidence" value="ECO:0007669"/>
    <property type="project" value="TreeGrafter"/>
</dbReference>
<accession>A0A015IB24</accession>
<evidence type="ECO:0000256" key="9">
    <source>
        <dbReference type="SAM" id="MobiDB-lite"/>
    </source>
</evidence>
<evidence type="ECO:0000256" key="1">
    <source>
        <dbReference type="ARBA" id="ARBA00004123"/>
    </source>
</evidence>
<evidence type="ECO:0000256" key="4">
    <source>
        <dbReference type="ARBA" id="ARBA00022771"/>
    </source>
</evidence>
<dbReference type="GO" id="GO:0000978">
    <property type="term" value="F:RNA polymerase II cis-regulatory region sequence-specific DNA binding"/>
    <property type="evidence" value="ECO:0007669"/>
    <property type="project" value="TreeGrafter"/>
</dbReference>
<dbReference type="Proteomes" id="UP000022910">
    <property type="component" value="Unassembled WGS sequence"/>
</dbReference>
<dbReference type="GO" id="GO:0005634">
    <property type="term" value="C:nucleus"/>
    <property type="evidence" value="ECO:0007669"/>
    <property type="project" value="UniProtKB-SubCell"/>
</dbReference>
<dbReference type="PANTHER" id="PTHR23235:SF120">
    <property type="entry name" value="KRUPPEL-LIKE FACTOR 15"/>
    <property type="match status" value="1"/>
</dbReference>
<evidence type="ECO:0000256" key="7">
    <source>
        <dbReference type="PROSITE-ProRule" id="PRU00042"/>
    </source>
</evidence>
<dbReference type="SMART" id="SM00355">
    <property type="entry name" value="ZnF_C2H2"/>
    <property type="match status" value="3"/>
</dbReference>
<dbReference type="STRING" id="1432141.A0A015IB24"/>
<comment type="subcellular location">
    <subcellularLocation>
        <location evidence="1">Nucleus</location>
    </subcellularLocation>
</comment>
<feature type="compositionally biased region" description="Low complexity" evidence="9">
    <location>
        <begin position="317"/>
        <end position="349"/>
    </location>
</feature>
<evidence type="ECO:0000256" key="3">
    <source>
        <dbReference type="ARBA" id="ARBA00022737"/>
    </source>
</evidence>
<feature type="compositionally biased region" description="Low complexity" evidence="9">
    <location>
        <begin position="160"/>
        <end position="171"/>
    </location>
</feature>
<feature type="domain" description="C2H2-type" evidence="10">
    <location>
        <begin position="228"/>
        <end position="255"/>
    </location>
</feature>
<keyword evidence="6" id="KW-0539">Nucleus</keyword>
<dbReference type="PROSITE" id="PS00028">
    <property type="entry name" value="ZINC_FINGER_C2H2_1"/>
    <property type="match status" value="2"/>
</dbReference>
<evidence type="ECO:0000256" key="5">
    <source>
        <dbReference type="ARBA" id="ARBA00022833"/>
    </source>
</evidence>
<dbReference type="EMBL" id="JEMT01029741">
    <property type="protein sequence ID" value="EXX51005.1"/>
    <property type="molecule type" value="Genomic_DNA"/>
</dbReference>
<comment type="caution">
    <text evidence="11">The sequence shown here is derived from an EMBL/GenBank/DDBJ whole genome shotgun (WGS) entry which is preliminary data.</text>
</comment>
<dbReference type="GO" id="GO:0005694">
    <property type="term" value="C:chromosome"/>
    <property type="evidence" value="ECO:0007669"/>
    <property type="project" value="UniProtKB-ARBA"/>
</dbReference>
<dbReference type="FunFam" id="3.30.160.60:FF:001732">
    <property type="entry name" value="Zgc:162936"/>
    <property type="match status" value="1"/>
</dbReference>
<feature type="region of interest" description="Disordered" evidence="9">
    <location>
        <begin position="151"/>
        <end position="174"/>
    </location>
</feature>
<feature type="region of interest" description="Disordered" evidence="9">
    <location>
        <begin position="284"/>
        <end position="369"/>
    </location>
</feature>
<feature type="domain" description="C2H2-type" evidence="10">
    <location>
        <begin position="200"/>
        <end position="227"/>
    </location>
</feature>
<evidence type="ECO:0000259" key="10">
    <source>
        <dbReference type="PROSITE" id="PS50157"/>
    </source>
</evidence>
<dbReference type="SUPFAM" id="SSF57667">
    <property type="entry name" value="beta-beta-alpha zinc fingers"/>
    <property type="match status" value="2"/>
</dbReference>
<keyword evidence="4 7" id="KW-0863">Zinc-finger</keyword>
<keyword evidence="8" id="KW-0175">Coiled coil</keyword>
<dbReference type="PROSITE" id="PS50157">
    <property type="entry name" value="ZINC_FINGER_C2H2_2"/>
    <property type="match status" value="3"/>
</dbReference>
<protein>
    <submittedName>
        <fullName evidence="11">Crz1p</fullName>
    </submittedName>
</protein>
<evidence type="ECO:0000256" key="2">
    <source>
        <dbReference type="ARBA" id="ARBA00022723"/>
    </source>
</evidence>
<keyword evidence="2" id="KW-0479">Metal-binding</keyword>
<dbReference type="AlphaFoldDB" id="A0A015IB24"/>
<feature type="coiled-coil region" evidence="8">
    <location>
        <begin position="483"/>
        <end position="534"/>
    </location>
</feature>
<dbReference type="InterPro" id="IPR013087">
    <property type="entry name" value="Znf_C2H2_type"/>
</dbReference>
<keyword evidence="3" id="KW-0677">Repeat</keyword>
<dbReference type="InterPro" id="IPR036236">
    <property type="entry name" value="Znf_C2H2_sf"/>
</dbReference>
<organism evidence="11 12">
    <name type="scientific">Rhizophagus irregularis (strain DAOM 197198w)</name>
    <name type="common">Glomus intraradices</name>
    <dbReference type="NCBI Taxonomy" id="1432141"/>
    <lineage>
        <taxon>Eukaryota</taxon>
        <taxon>Fungi</taxon>
        <taxon>Fungi incertae sedis</taxon>
        <taxon>Mucoromycota</taxon>
        <taxon>Glomeromycotina</taxon>
        <taxon>Glomeromycetes</taxon>
        <taxon>Glomerales</taxon>
        <taxon>Glomeraceae</taxon>
        <taxon>Rhizophagus</taxon>
    </lineage>
</organism>
<dbReference type="Pfam" id="PF00096">
    <property type="entry name" value="zf-C2H2"/>
    <property type="match status" value="2"/>
</dbReference>
<dbReference type="GO" id="GO:0045893">
    <property type="term" value="P:positive regulation of DNA-templated transcription"/>
    <property type="evidence" value="ECO:0007669"/>
    <property type="project" value="UniProtKB-ARBA"/>
</dbReference>
<proteinExistence type="predicted"/>
<evidence type="ECO:0000313" key="11">
    <source>
        <dbReference type="EMBL" id="EXX51005.1"/>
    </source>
</evidence>
<feature type="compositionally biased region" description="Low complexity" evidence="9">
    <location>
        <begin position="357"/>
        <end position="366"/>
    </location>
</feature>
<dbReference type="OrthoDB" id="8922241at2759"/>
<feature type="region of interest" description="Disordered" evidence="9">
    <location>
        <begin position="24"/>
        <end position="44"/>
    </location>
</feature>
<dbReference type="FunFam" id="3.30.160.60:FF:000145">
    <property type="entry name" value="Zinc finger protein 574"/>
    <property type="match status" value="1"/>
</dbReference>
<dbReference type="GO" id="GO:0008270">
    <property type="term" value="F:zinc ion binding"/>
    <property type="evidence" value="ECO:0007669"/>
    <property type="project" value="UniProtKB-KW"/>
</dbReference>
<feature type="region of interest" description="Disordered" evidence="9">
    <location>
        <begin position="541"/>
        <end position="566"/>
    </location>
</feature>
<sequence>MENVQVGKVNIHSTKETIQNDVMEEASTSHADSTAPPNAASSTLQQISKVEKPLRNHLAEQQVIRANTSKNEGSMTSSNTVITFQQQAWIEEDKTDLSNSTITSVTTQKEPVMTESLVQNLPTGISSTTPSTTHDINMMTPNMKNLNAPGRYTTDSANFSSPSTPLDSSPSGTFNQFSVNTDKTTPGQQNNPNAAKAKPFVCNVCNQTFSRQHNLKSHALTHSQEKPFQCEICHHFFRRHHDLKRHAKLHTGEKPYQCQHCKRKFARLDALNRHLRAESFCGGPQKKLFQNSESKLEPTSSQQPLLQPPPQQPVPQPQQSIQPQTKPQLDQKQNSQQTPPQLQQQQYKQSVEDLQKKQAQNQPNNNTSVTKNEISFQRQQQVIQEQYHWAQQSPTQQLSQIQSMPQSNNTQSLQGKQANIVMTNQAHRQIIFPVDATTTTTANPHYKMQYTISKPIQEPQRRVSEMMIANDQDVDVHPNNGKSSQLIERNSYLEERVRELENEVINERKLRSRREFLEKRVNELEIEKNLLKQLLLERDTGSSDISHLEKKRKTASPIDSSKHQKD</sequence>
<feature type="compositionally biased region" description="Pro residues" evidence="9">
    <location>
        <begin position="306"/>
        <end position="316"/>
    </location>
</feature>
<evidence type="ECO:0000256" key="8">
    <source>
        <dbReference type="SAM" id="Coils"/>
    </source>
</evidence>
<feature type="domain" description="C2H2-type" evidence="10">
    <location>
        <begin position="256"/>
        <end position="279"/>
    </location>
</feature>
<name>A0A015IB24_RHIIW</name>
<evidence type="ECO:0000313" key="12">
    <source>
        <dbReference type="Proteomes" id="UP000022910"/>
    </source>
</evidence>
<dbReference type="PANTHER" id="PTHR23235">
    <property type="entry name" value="KRUEPPEL-LIKE TRANSCRIPTION FACTOR"/>
    <property type="match status" value="1"/>
</dbReference>
<gene>
    <name evidence="11" type="ORF">RirG_265460</name>
</gene>
<keyword evidence="12" id="KW-1185">Reference proteome</keyword>
<reference evidence="11 12" key="1">
    <citation type="submission" date="2014-02" db="EMBL/GenBank/DDBJ databases">
        <title>Single nucleus genome sequencing reveals high similarity among nuclei of an endomycorrhizal fungus.</title>
        <authorList>
            <person name="Lin K."/>
            <person name="Geurts R."/>
            <person name="Zhang Z."/>
            <person name="Limpens E."/>
            <person name="Saunders D.G."/>
            <person name="Mu D."/>
            <person name="Pang E."/>
            <person name="Cao H."/>
            <person name="Cha H."/>
            <person name="Lin T."/>
            <person name="Zhou Q."/>
            <person name="Shang Y."/>
            <person name="Li Y."/>
            <person name="Ivanov S."/>
            <person name="Sharma T."/>
            <person name="Velzen R.V."/>
            <person name="Ruijter N.D."/>
            <person name="Aanen D.K."/>
            <person name="Win J."/>
            <person name="Kamoun S."/>
            <person name="Bisseling T."/>
            <person name="Huang S."/>
        </authorList>
    </citation>
    <scope>NUCLEOTIDE SEQUENCE [LARGE SCALE GENOMIC DNA]</scope>
    <source>
        <strain evidence="12">DAOM197198w</strain>
    </source>
</reference>
<dbReference type="HOGENOM" id="CLU_481585_0_0_1"/>
<dbReference type="Gene3D" id="3.30.160.60">
    <property type="entry name" value="Classic Zinc Finger"/>
    <property type="match status" value="3"/>
</dbReference>
<keyword evidence="5" id="KW-0862">Zinc</keyword>
<evidence type="ECO:0000256" key="6">
    <source>
        <dbReference type="ARBA" id="ARBA00023242"/>
    </source>
</evidence>